<accession>A0AAV6IS70</accession>
<comment type="caution">
    <text evidence="1">The sequence shown here is derived from an EMBL/GenBank/DDBJ whole genome shotgun (WGS) entry which is preliminary data.</text>
</comment>
<dbReference type="AlphaFoldDB" id="A0AAV6IS70"/>
<keyword evidence="2" id="KW-1185">Reference proteome</keyword>
<name>A0AAV6IS70_9ERIC</name>
<reference evidence="1" key="1">
    <citation type="submission" date="2020-08" db="EMBL/GenBank/DDBJ databases">
        <title>Plant Genome Project.</title>
        <authorList>
            <person name="Zhang R.-G."/>
        </authorList>
    </citation>
    <scope>NUCLEOTIDE SEQUENCE</scope>
    <source>
        <strain evidence="1">WSP0</strain>
        <tissue evidence="1">Leaf</tissue>
    </source>
</reference>
<organism evidence="1 2">
    <name type="scientific">Rhododendron griersonianum</name>
    <dbReference type="NCBI Taxonomy" id="479676"/>
    <lineage>
        <taxon>Eukaryota</taxon>
        <taxon>Viridiplantae</taxon>
        <taxon>Streptophyta</taxon>
        <taxon>Embryophyta</taxon>
        <taxon>Tracheophyta</taxon>
        <taxon>Spermatophyta</taxon>
        <taxon>Magnoliopsida</taxon>
        <taxon>eudicotyledons</taxon>
        <taxon>Gunneridae</taxon>
        <taxon>Pentapetalae</taxon>
        <taxon>asterids</taxon>
        <taxon>Ericales</taxon>
        <taxon>Ericaceae</taxon>
        <taxon>Ericoideae</taxon>
        <taxon>Rhodoreae</taxon>
        <taxon>Rhododendron</taxon>
    </lineage>
</organism>
<evidence type="ECO:0000313" key="2">
    <source>
        <dbReference type="Proteomes" id="UP000823749"/>
    </source>
</evidence>
<proteinExistence type="predicted"/>
<dbReference type="EMBL" id="JACTNZ010000010">
    <property type="protein sequence ID" value="KAG5530075.1"/>
    <property type="molecule type" value="Genomic_DNA"/>
</dbReference>
<sequence length="94" mass="10222">MLPQEKLFDASLECSRGDNIRQTVHGDRWGSLMVREREEVKATAVDQALAKVSLHPTAMNAIATPTVAMFVGLSCSEVCGKEKGSISASSRERE</sequence>
<gene>
    <name evidence="1" type="ORF">RHGRI_030442</name>
</gene>
<evidence type="ECO:0000313" key="1">
    <source>
        <dbReference type="EMBL" id="KAG5530075.1"/>
    </source>
</evidence>
<protein>
    <submittedName>
        <fullName evidence="1">Uncharacterized protein</fullName>
    </submittedName>
</protein>
<dbReference type="Proteomes" id="UP000823749">
    <property type="component" value="Chromosome 10"/>
</dbReference>